<dbReference type="OrthoDB" id="9812625at2"/>
<dbReference type="AlphaFoldDB" id="L0GXK5"/>
<dbReference type="RefSeq" id="WP_015280168.1">
    <property type="nucleotide sequence ID" value="NC_019940.1"/>
</dbReference>
<gene>
    <name evidence="4" type="ORF">Thimo_1226</name>
</gene>
<dbReference type="InterPro" id="IPR016162">
    <property type="entry name" value="Ald_DH_N"/>
</dbReference>
<proteinExistence type="inferred from homology"/>
<dbReference type="STRING" id="765912.Thimo_1226"/>
<dbReference type="Pfam" id="PF00171">
    <property type="entry name" value="Aldedh"/>
    <property type="match status" value="1"/>
</dbReference>
<dbReference type="HOGENOM" id="CLU_1160677_0_0_6"/>
<dbReference type="Proteomes" id="UP000010816">
    <property type="component" value="Chromosome"/>
</dbReference>
<dbReference type="InterPro" id="IPR016161">
    <property type="entry name" value="Ald_DH/histidinol_DH"/>
</dbReference>
<reference evidence="4 5" key="1">
    <citation type="submission" date="2011-09" db="EMBL/GenBank/DDBJ databases">
        <title>Complete sequence of chromosome of Thioflavicoccus mobilis 8321.</title>
        <authorList>
            <consortium name="US DOE Joint Genome Institute"/>
            <person name="Lucas S."/>
            <person name="Han J."/>
            <person name="Lapidus A."/>
            <person name="Cheng J.-F."/>
            <person name="Goodwin L."/>
            <person name="Pitluck S."/>
            <person name="Peters L."/>
            <person name="Ovchinnikova G."/>
            <person name="Lu M."/>
            <person name="Detter J.C."/>
            <person name="Han C."/>
            <person name="Tapia R."/>
            <person name="Land M."/>
            <person name="Hauser L."/>
            <person name="Kyrpides N."/>
            <person name="Ivanova N."/>
            <person name="Pagani I."/>
            <person name="Vogl K."/>
            <person name="Liu Z."/>
            <person name="Imhoff J."/>
            <person name="Thiel V."/>
            <person name="Frigaard N.-U."/>
            <person name="Bryant D."/>
            <person name="Woyke T."/>
        </authorList>
    </citation>
    <scope>NUCLEOTIDE SEQUENCE [LARGE SCALE GENOMIC DNA]</scope>
    <source>
        <strain evidence="4 5">8321</strain>
    </source>
</reference>
<dbReference type="GO" id="GO:0016620">
    <property type="term" value="F:oxidoreductase activity, acting on the aldehyde or oxo group of donors, NAD or NADP as acceptor"/>
    <property type="evidence" value="ECO:0007669"/>
    <property type="project" value="UniProtKB-ARBA"/>
</dbReference>
<dbReference type="InterPro" id="IPR015590">
    <property type="entry name" value="Aldehyde_DH_dom"/>
</dbReference>
<dbReference type="EMBL" id="CP003051">
    <property type="protein sequence ID" value="AGA90024.1"/>
    <property type="molecule type" value="Genomic_DNA"/>
</dbReference>
<protein>
    <submittedName>
        <fullName evidence="4">NAD-dependent aldehyde dehydrogenase</fullName>
    </submittedName>
</protein>
<dbReference type="InterPro" id="IPR050740">
    <property type="entry name" value="Aldehyde_DH_Superfamily"/>
</dbReference>
<evidence type="ECO:0000256" key="2">
    <source>
        <dbReference type="ARBA" id="ARBA00023002"/>
    </source>
</evidence>
<keyword evidence="2" id="KW-0560">Oxidoreductase</keyword>
<name>L0GXK5_9GAMM</name>
<accession>L0GXK5</accession>
<sequence>MLDNLIDGRWHPPYSGVYLDLFRDPAAGGLPICVARSNSDDVDEALHAAQTALWRWWDLTQEERQSLVAQIPSLIRDRRMDHWLDQCCARINGDKAVATGAVEGFRRDFVAILERTLADLPLGDSEPAIQGAPAGVSCLVVSAATSPSAGLTQVFRALIGGCTVVVAALYSTRRQAAALLPSMLCAVAGCLPAGVVNVLMGLGLEVGVSLTASRLELLGSRALRHPPSSAGPVQDASVA</sequence>
<keyword evidence="5" id="KW-1185">Reference proteome</keyword>
<evidence type="ECO:0000259" key="3">
    <source>
        <dbReference type="Pfam" id="PF00171"/>
    </source>
</evidence>
<evidence type="ECO:0000256" key="1">
    <source>
        <dbReference type="ARBA" id="ARBA00009986"/>
    </source>
</evidence>
<organism evidence="4 5">
    <name type="scientific">Thioflavicoccus mobilis 8321</name>
    <dbReference type="NCBI Taxonomy" id="765912"/>
    <lineage>
        <taxon>Bacteria</taxon>
        <taxon>Pseudomonadati</taxon>
        <taxon>Pseudomonadota</taxon>
        <taxon>Gammaproteobacteria</taxon>
        <taxon>Chromatiales</taxon>
        <taxon>Chromatiaceae</taxon>
        <taxon>Thioflavicoccus</taxon>
    </lineage>
</organism>
<dbReference type="SUPFAM" id="SSF53720">
    <property type="entry name" value="ALDH-like"/>
    <property type="match status" value="1"/>
</dbReference>
<dbReference type="eggNOG" id="COG1012">
    <property type="taxonomic scope" value="Bacteria"/>
</dbReference>
<dbReference type="PANTHER" id="PTHR43353">
    <property type="entry name" value="SUCCINATE-SEMIALDEHYDE DEHYDROGENASE, MITOCHONDRIAL"/>
    <property type="match status" value="1"/>
</dbReference>
<dbReference type="PANTHER" id="PTHR43353:SF5">
    <property type="entry name" value="SUCCINATE-SEMIALDEHYDE DEHYDROGENASE, MITOCHONDRIAL"/>
    <property type="match status" value="1"/>
</dbReference>
<feature type="domain" description="Aldehyde dehydrogenase" evidence="3">
    <location>
        <begin position="24"/>
        <end position="213"/>
    </location>
</feature>
<evidence type="ECO:0000313" key="4">
    <source>
        <dbReference type="EMBL" id="AGA90024.1"/>
    </source>
</evidence>
<dbReference type="Gene3D" id="3.40.605.10">
    <property type="entry name" value="Aldehyde Dehydrogenase, Chain A, domain 1"/>
    <property type="match status" value="1"/>
</dbReference>
<evidence type="ECO:0000313" key="5">
    <source>
        <dbReference type="Proteomes" id="UP000010816"/>
    </source>
</evidence>
<comment type="similarity">
    <text evidence="1">Belongs to the aldehyde dehydrogenase family.</text>
</comment>
<dbReference type="KEGG" id="tmb:Thimo_1226"/>